<sequence>MNLQDAQRLQQLEDQQAVRVCISDYMRLCDDLNSPATAQAIGELFTEQACWQGIGDPYAAVLGVHRGRSAIVTMMQHYVRQPAHFAMNAHFLCSEAIAHEQPGRLRGRWLMLQTSAFSAGGAHLNAAEIIAWFVREGSAMQIAHFTTRNLFSRPVDHWNSTAKLPVPERKPLLEPVQENNHEL</sequence>
<feature type="domain" description="SnoaL-like" evidence="1">
    <location>
        <begin position="10"/>
        <end position="144"/>
    </location>
</feature>
<organism evidence="2 3">
    <name type="scientific">Serratia aquatilis</name>
    <dbReference type="NCBI Taxonomy" id="1737515"/>
    <lineage>
        <taxon>Bacteria</taxon>
        <taxon>Pseudomonadati</taxon>
        <taxon>Pseudomonadota</taxon>
        <taxon>Gammaproteobacteria</taxon>
        <taxon>Enterobacterales</taxon>
        <taxon>Yersiniaceae</taxon>
        <taxon>Serratia</taxon>
    </lineage>
</organism>
<name>A0ABV6E977_9GAMM</name>
<evidence type="ECO:0000259" key="1">
    <source>
        <dbReference type="Pfam" id="PF13577"/>
    </source>
</evidence>
<dbReference type="Gene3D" id="3.10.450.50">
    <property type="match status" value="1"/>
</dbReference>
<protein>
    <submittedName>
        <fullName evidence="2">Nuclear transport factor 2 family protein</fullName>
    </submittedName>
</protein>
<dbReference type="Pfam" id="PF13577">
    <property type="entry name" value="SnoaL_4"/>
    <property type="match status" value="1"/>
</dbReference>
<dbReference type="Proteomes" id="UP001589792">
    <property type="component" value="Unassembled WGS sequence"/>
</dbReference>
<evidence type="ECO:0000313" key="2">
    <source>
        <dbReference type="EMBL" id="MFC0225557.1"/>
    </source>
</evidence>
<gene>
    <name evidence="2" type="ORF">ACFFJ3_03405</name>
</gene>
<accession>A0ABV6E977</accession>
<dbReference type="InterPro" id="IPR037401">
    <property type="entry name" value="SnoaL-like"/>
</dbReference>
<dbReference type="InterPro" id="IPR032710">
    <property type="entry name" value="NTF2-like_dom_sf"/>
</dbReference>
<comment type="caution">
    <text evidence="2">The sequence shown here is derived from an EMBL/GenBank/DDBJ whole genome shotgun (WGS) entry which is preliminary data.</text>
</comment>
<reference evidence="2 3" key="1">
    <citation type="submission" date="2024-09" db="EMBL/GenBank/DDBJ databases">
        <authorList>
            <person name="Sun Q."/>
            <person name="Mori K."/>
        </authorList>
    </citation>
    <scope>NUCLEOTIDE SEQUENCE [LARGE SCALE GENOMIC DNA]</scope>
    <source>
        <strain evidence="2 3">CCM 8626</strain>
    </source>
</reference>
<keyword evidence="3" id="KW-1185">Reference proteome</keyword>
<proteinExistence type="predicted"/>
<dbReference type="EMBL" id="JBHLXG010000003">
    <property type="protein sequence ID" value="MFC0225557.1"/>
    <property type="molecule type" value="Genomic_DNA"/>
</dbReference>
<dbReference type="RefSeq" id="WP_380672966.1">
    <property type="nucleotide sequence ID" value="NZ_CP173186.1"/>
</dbReference>
<dbReference type="SUPFAM" id="SSF54427">
    <property type="entry name" value="NTF2-like"/>
    <property type="match status" value="1"/>
</dbReference>
<evidence type="ECO:0000313" key="3">
    <source>
        <dbReference type="Proteomes" id="UP001589792"/>
    </source>
</evidence>